<feature type="transmembrane region" description="Helical" evidence="1">
    <location>
        <begin position="12"/>
        <end position="35"/>
    </location>
</feature>
<sequence length="84" mass="9464">MKLLVVYMEKKYLLGFKLLMMVLAIPVALEIIDIISSGSAVNSKGKELILGEESYAFYSKLIKEIAIFVLFSWLGTFGSKVKRK</sequence>
<name>E8LX16_9VIBR</name>
<reference evidence="2 3" key="1">
    <citation type="journal article" date="2012" name="Int. J. Syst. Evol. Microbiol.">
        <title>Vibrio caribbeanicus sp. nov., isolated from the marine sponge Scleritoderma cyanea.</title>
        <authorList>
            <person name="Hoffmann M."/>
            <person name="Monday S.R."/>
            <person name="Allard M.W."/>
            <person name="Strain E.A."/>
            <person name="Whittaker P."/>
            <person name="Naum M."/>
            <person name="McCarthy P.J."/>
            <person name="Lopez J.V."/>
            <person name="Fischer M."/>
            <person name="Brown E.W."/>
        </authorList>
    </citation>
    <scope>NUCLEOTIDE SEQUENCE [LARGE SCALE GENOMIC DNA]</scope>
    <source>
        <strain evidence="2 3">LMG 20546</strain>
    </source>
</reference>
<comment type="caution">
    <text evidence="2">The sequence shown here is derived from an EMBL/GenBank/DDBJ whole genome shotgun (WGS) entry which is preliminary data.</text>
</comment>
<dbReference type="RefSeq" id="WP_006880396.1">
    <property type="nucleotide sequence ID" value="NZ_AEVS01000077.1"/>
</dbReference>
<feature type="transmembrane region" description="Helical" evidence="1">
    <location>
        <begin position="55"/>
        <end position="74"/>
    </location>
</feature>
<keyword evidence="3" id="KW-1185">Reference proteome</keyword>
<evidence type="ECO:0000256" key="1">
    <source>
        <dbReference type="SAM" id="Phobius"/>
    </source>
</evidence>
<proteinExistence type="predicted"/>
<gene>
    <name evidence="2" type="ORF">VIBR0546_17843</name>
</gene>
<keyword evidence="1" id="KW-0812">Transmembrane</keyword>
<dbReference type="AlphaFoldDB" id="E8LX16"/>
<keyword evidence="1" id="KW-1133">Transmembrane helix</keyword>
<organism evidence="2 3">
    <name type="scientific">Vibrio brasiliensis LMG 20546</name>
    <dbReference type="NCBI Taxonomy" id="945543"/>
    <lineage>
        <taxon>Bacteria</taxon>
        <taxon>Pseudomonadati</taxon>
        <taxon>Pseudomonadota</taxon>
        <taxon>Gammaproteobacteria</taxon>
        <taxon>Vibrionales</taxon>
        <taxon>Vibrionaceae</taxon>
        <taxon>Vibrio</taxon>
        <taxon>Vibrio oreintalis group</taxon>
    </lineage>
</organism>
<evidence type="ECO:0000313" key="3">
    <source>
        <dbReference type="Proteomes" id="UP000004371"/>
    </source>
</evidence>
<protein>
    <submittedName>
        <fullName evidence="2">Uncharacterized protein</fullName>
    </submittedName>
</protein>
<accession>E8LX16</accession>
<dbReference type="EMBL" id="AEVS01000077">
    <property type="protein sequence ID" value="EGA64917.1"/>
    <property type="molecule type" value="Genomic_DNA"/>
</dbReference>
<dbReference type="Proteomes" id="UP000004371">
    <property type="component" value="Unassembled WGS sequence"/>
</dbReference>
<evidence type="ECO:0000313" key="2">
    <source>
        <dbReference type="EMBL" id="EGA64917.1"/>
    </source>
</evidence>
<keyword evidence="1" id="KW-0472">Membrane</keyword>
<dbReference type="STRING" id="945543.VIBR0546_17843"/>